<evidence type="ECO:0000313" key="3">
    <source>
        <dbReference type="EMBL" id="KIH52884.1"/>
    </source>
</evidence>
<evidence type="ECO:0000313" key="4">
    <source>
        <dbReference type="Proteomes" id="UP000054047"/>
    </source>
</evidence>
<dbReference type="EMBL" id="KN742557">
    <property type="protein sequence ID" value="KIH52884.1"/>
    <property type="molecule type" value="Genomic_DNA"/>
</dbReference>
<dbReference type="InterPro" id="IPR042099">
    <property type="entry name" value="ANL_N_sf"/>
</dbReference>
<proteinExistence type="inferred from homology"/>
<organism evidence="3 4">
    <name type="scientific">Ancylostoma duodenale</name>
    <dbReference type="NCBI Taxonomy" id="51022"/>
    <lineage>
        <taxon>Eukaryota</taxon>
        <taxon>Metazoa</taxon>
        <taxon>Ecdysozoa</taxon>
        <taxon>Nematoda</taxon>
        <taxon>Chromadorea</taxon>
        <taxon>Rhabditida</taxon>
        <taxon>Rhabditina</taxon>
        <taxon>Rhabditomorpha</taxon>
        <taxon>Strongyloidea</taxon>
        <taxon>Ancylostomatidae</taxon>
        <taxon>Ancylostomatinae</taxon>
        <taxon>Ancylostoma</taxon>
    </lineage>
</organism>
<comment type="similarity">
    <text evidence="1">Belongs to the ATP-dependent AMP-binding enzyme family.</text>
</comment>
<keyword evidence="2" id="KW-0436">Ligase</keyword>
<keyword evidence="4" id="KW-1185">Reference proteome</keyword>
<dbReference type="PANTHER" id="PTHR43201">
    <property type="entry name" value="ACYL-COA SYNTHETASE"/>
    <property type="match status" value="1"/>
</dbReference>
<dbReference type="Gene3D" id="3.40.50.12780">
    <property type="entry name" value="N-terminal domain of ligase-like"/>
    <property type="match status" value="1"/>
</dbReference>
<dbReference type="PANTHER" id="PTHR43201:SF5">
    <property type="entry name" value="MEDIUM-CHAIN ACYL-COA LIGASE ACSF2, MITOCHONDRIAL"/>
    <property type="match status" value="1"/>
</dbReference>
<reference evidence="3 4" key="1">
    <citation type="submission" date="2013-12" db="EMBL/GenBank/DDBJ databases">
        <title>Draft genome of the parsitic nematode Ancylostoma duodenale.</title>
        <authorList>
            <person name="Mitreva M."/>
        </authorList>
    </citation>
    <scope>NUCLEOTIDE SEQUENCE [LARGE SCALE GENOMIC DNA]</scope>
    <source>
        <strain evidence="3 4">Zhejiang</strain>
    </source>
</reference>
<dbReference type="AlphaFoldDB" id="A0A0C2G1W5"/>
<dbReference type="Proteomes" id="UP000054047">
    <property type="component" value="Unassembled WGS sequence"/>
</dbReference>
<dbReference type="OrthoDB" id="10253115at2759"/>
<accession>A0A0C2G1W5</accession>
<dbReference type="Gene3D" id="3.30.300.30">
    <property type="match status" value="1"/>
</dbReference>
<evidence type="ECO:0000256" key="2">
    <source>
        <dbReference type="ARBA" id="ARBA00022598"/>
    </source>
</evidence>
<dbReference type="GO" id="GO:0031956">
    <property type="term" value="F:medium-chain fatty acid-CoA ligase activity"/>
    <property type="evidence" value="ECO:0007669"/>
    <property type="project" value="TreeGrafter"/>
</dbReference>
<sequence length="85" mass="10056">MRGYWNSEEQTKEEITEDRWYHTRDIAVMNDNGTISIVGRSKDMINRGGENIYPAELEQFLIKHPKIVDAHVRPMALLRYYPCFP</sequence>
<dbReference type="GO" id="GO:0006631">
    <property type="term" value="P:fatty acid metabolic process"/>
    <property type="evidence" value="ECO:0007669"/>
    <property type="project" value="TreeGrafter"/>
</dbReference>
<evidence type="ECO:0000256" key="1">
    <source>
        <dbReference type="ARBA" id="ARBA00006432"/>
    </source>
</evidence>
<protein>
    <submittedName>
        <fullName evidence="3">Uncharacterized protein</fullName>
    </submittedName>
</protein>
<dbReference type="InterPro" id="IPR045851">
    <property type="entry name" value="AMP-bd_C_sf"/>
</dbReference>
<name>A0A0C2G1W5_9BILA</name>
<gene>
    <name evidence="3" type="ORF">ANCDUO_17004</name>
</gene>
<dbReference type="SUPFAM" id="SSF56801">
    <property type="entry name" value="Acetyl-CoA synthetase-like"/>
    <property type="match status" value="1"/>
</dbReference>